<sequence length="215" mass="23462">MSDTAAPLHNSSPQEGFLQVLPLSSPHSTQEAKVTVKHEAWARGLRSCGPQLGLDFLSSSGALMRYVTSPDEAVPPGLGAESLKDGIQARPERRRKRERATNKRFGGRSENIRRRRRKKTAALAEGRAGVGVAPLSPVRGGAPLDQAGRRQIWVCARHLRSHGVVRPRRSHIHLCNICNAETQLLITPRADPLLGLMNWSPDTSSDLGQREGPPS</sequence>
<keyword evidence="3" id="KW-1185">Reference proteome</keyword>
<organism evidence="2 3">
    <name type="scientific">Synaphobranchus kaupii</name>
    <name type="common">Kaup's arrowtooth eel</name>
    <dbReference type="NCBI Taxonomy" id="118154"/>
    <lineage>
        <taxon>Eukaryota</taxon>
        <taxon>Metazoa</taxon>
        <taxon>Chordata</taxon>
        <taxon>Craniata</taxon>
        <taxon>Vertebrata</taxon>
        <taxon>Euteleostomi</taxon>
        <taxon>Actinopterygii</taxon>
        <taxon>Neopterygii</taxon>
        <taxon>Teleostei</taxon>
        <taxon>Anguilliformes</taxon>
        <taxon>Synaphobranchidae</taxon>
        <taxon>Synaphobranchus</taxon>
    </lineage>
</organism>
<proteinExistence type="predicted"/>
<dbReference type="AlphaFoldDB" id="A0A9Q1FT52"/>
<evidence type="ECO:0000256" key="1">
    <source>
        <dbReference type="SAM" id="MobiDB-lite"/>
    </source>
</evidence>
<protein>
    <submittedName>
        <fullName evidence="2">Uncharacterized protein</fullName>
    </submittedName>
</protein>
<gene>
    <name evidence="2" type="ORF">SKAU_G00143300</name>
</gene>
<name>A0A9Q1FT52_SYNKA</name>
<dbReference type="Proteomes" id="UP001152622">
    <property type="component" value="Chromosome 4"/>
</dbReference>
<accession>A0A9Q1FT52</accession>
<dbReference type="EMBL" id="JAINUF010000004">
    <property type="protein sequence ID" value="KAJ8365499.1"/>
    <property type="molecule type" value="Genomic_DNA"/>
</dbReference>
<evidence type="ECO:0000313" key="3">
    <source>
        <dbReference type="Proteomes" id="UP001152622"/>
    </source>
</evidence>
<evidence type="ECO:0000313" key="2">
    <source>
        <dbReference type="EMBL" id="KAJ8365499.1"/>
    </source>
</evidence>
<feature type="region of interest" description="Disordered" evidence="1">
    <location>
        <begin position="73"/>
        <end position="125"/>
    </location>
</feature>
<comment type="caution">
    <text evidence="2">The sequence shown here is derived from an EMBL/GenBank/DDBJ whole genome shotgun (WGS) entry which is preliminary data.</text>
</comment>
<reference evidence="2" key="1">
    <citation type="journal article" date="2023" name="Science">
        <title>Genome structures resolve the early diversification of teleost fishes.</title>
        <authorList>
            <person name="Parey E."/>
            <person name="Louis A."/>
            <person name="Montfort J."/>
            <person name="Bouchez O."/>
            <person name="Roques C."/>
            <person name="Iampietro C."/>
            <person name="Lluch J."/>
            <person name="Castinel A."/>
            <person name="Donnadieu C."/>
            <person name="Desvignes T."/>
            <person name="Floi Bucao C."/>
            <person name="Jouanno E."/>
            <person name="Wen M."/>
            <person name="Mejri S."/>
            <person name="Dirks R."/>
            <person name="Jansen H."/>
            <person name="Henkel C."/>
            <person name="Chen W.J."/>
            <person name="Zahm M."/>
            <person name="Cabau C."/>
            <person name="Klopp C."/>
            <person name="Thompson A.W."/>
            <person name="Robinson-Rechavi M."/>
            <person name="Braasch I."/>
            <person name="Lecointre G."/>
            <person name="Bobe J."/>
            <person name="Postlethwait J.H."/>
            <person name="Berthelot C."/>
            <person name="Roest Crollius H."/>
            <person name="Guiguen Y."/>
        </authorList>
    </citation>
    <scope>NUCLEOTIDE SEQUENCE</scope>
    <source>
        <strain evidence="2">WJC10195</strain>
    </source>
</reference>